<evidence type="ECO:0000256" key="6">
    <source>
        <dbReference type="ARBA" id="ARBA00022918"/>
    </source>
</evidence>
<keyword evidence="4" id="KW-0255">Endonuclease</keyword>
<dbReference type="InterPro" id="IPR043128">
    <property type="entry name" value="Rev_trsase/Diguanyl_cyclase"/>
</dbReference>
<name>A0ABQ9IL90_9NEOP</name>
<dbReference type="SUPFAM" id="SSF56672">
    <property type="entry name" value="DNA/RNA polymerases"/>
    <property type="match status" value="1"/>
</dbReference>
<organism evidence="8 9">
    <name type="scientific">Dryococelus australis</name>
    <dbReference type="NCBI Taxonomy" id="614101"/>
    <lineage>
        <taxon>Eukaryota</taxon>
        <taxon>Metazoa</taxon>
        <taxon>Ecdysozoa</taxon>
        <taxon>Arthropoda</taxon>
        <taxon>Hexapoda</taxon>
        <taxon>Insecta</taxon>
        <taxon>Pterygota</taxon>
        <taxon>Neoptera</taxon>
        <taxon>Polyneoptera</taxon>
        <taxon>Phasmatodea</taxon>
        <taxon>Verophasmatodea</taxon>
        <taxon>Anareolatae</taxon>
        <taxon>Phasmatidae</taxon>
        <taxon>Eurycanthinae</taxon>
        <taxon>Dryococelus</taxon>
    </lineage>
</organism>
<proteinExistence type="predicted"/>
<dbReference type="CDD" id="cd09274">
    <property type="entry name" value="RNase_HI_RT_Ty3"/>
    <property type="match status" value="1"/>
</dbReference>
<comment type="caution">
    <text evidence="8">The sequence shown here is derived from an EMBL/GenBank/DDBJ whole genome shotgun (WGS) entry which is preliminary data.</text>
</comment>
<keyword evidence="2" id="KW-0548">Nucleotidyltransferase</keyword>
<dbReference type="Proteomes" id="UP001159363">
    <property type="component" value="Chromosome 1"/>
</dbReference>
<evidence type="ECO:0000256" key="2">
    <source>
        <dbReference type="ARBA" id="ARBA00022695"/>
    </source>
</evidence>
<reference evidence="8 9" key="1">
    <citation type="submission" date="2023-02" db="EMBL/GenBank/DDBJ databases">
        <title>LHISI_Scaffold_Assembly.</title>
        <authorList>
            <person name="Stuart O.P."/>
            <person name="Cleave R."/>
            <person name="Magrath M.J.L."/>
            <person name="Mikheyev A.S."/>
        </authorList>
    </citation>
    <scope>NUCLEOTIDE SEQUENCE [LARGE SCALE GENOMIC DNA]</scope>
    <source>
        <strain evidence="8">Daus_M_001</strain>
        <tissue evidence="8">Leg muscle</tissue>
    </source>
</reference>
<evidence type="ECO:0000313" key="9">
    <source>
        <dbReference type="Proteomes" id="UP001159363"/>
    </source>
</evidence>
<keyword evidence="9" id="KW-1185">Reference proteome</keyword>
<evidence type="ECO:0000259" key="7">
    <source>
        <dbReference type="Pfam" id="PF17917"/>
    </source>
</evidence>
<dbReference type="Gene3D" id="3.10.20.370">
    <property type="match status" value="1"/>
</dbReference>
<dbReference type="PANTHER" id="PTHR37984">
    <property type="entry name" value="PROTEIN CBG26694"/>
    <property type="match status" value="1"/>
</dbReference>
<dbReference type="Pfam" id="PF17917">
    <property type="entry name" value="RT_RNaseH"/>
    <property type="match status" value="1"/>
</dbReference>
<evidence type="ECO:0000256" key="5">
    <source>
        <dbReference type="ARBA" id="ARBA00022801"/>
    </source>
</evidence>
<evidence type="ECO:0000256" key="4">
    <source>
        <dbReference type="ARBA" id="ARBA00022759"/>
    </source>
</evidence>
<feature type="domain" description="Reverse transcriptase RNase H-like" evidence="7">
    <location>
        <begin position="151"/>
        <end position="259"/>
    </location>
</feature>
<protein>
    <recommendedName>
        <fullName evidence="7">Reverse transcriptase RNase H-like domain-containing protein</fullName>
    </recommendedName>
</protein>
<dbReference type="InterPro" id="IPR041373">
    <property type="entry name" value="RT_RNaseH"/>
</dbReference>
<dbReference type="EMBL" id="JARBHB010000001">
    <property type="protein sequence ID" value="KAJ8897096.1"/>
    <property type="molecule type" value="Genomic_DNA"/>
</dbReference>
<keyword evidence="6" id="KW-0695">RNA-directed DNA polymerase</keyword>
<keyword evidence="5" id="KW-0378">Hydrolase</keyword>
<sequence length="263" mass="30016">MSLGYAIFKSIINKILEGIKCCGAYQDDTLIGVLSRLDDYNVKINIQKSEFFVKSLEMFGQDLSADGLSPFKSEIEKLINTKSPQNVTQLKSYQGLFNYYHKFIKMTPDVMELLHNLLRKGVSWEWTDKCEKYFLTSNSVISEKSLLVLFDPKKPIIPTCDSSSYGVGAVLSQLHNGLQKPVAFESATLNNTQKNYSQMHREVLSIVYGVTKPHKYLMGNKFTIVTDYEPLLSLFSEKETFPEVANARLLRRSIILSTYQYKV</sequence>
<keyword evidence="3" id="KW-0540">Nuclease</keyword>
<gene>
    <name evidence="8" type="ORF">PR048_002442</name>
</gene>
<keyword evidence="1" id="KW-0808">Transferase</keyword>
<evidence type="ECO:0000256" key="1">
    <source>
        <dbReference type="ARBA" id="ARBA00022679"/>
    </source>
</evidence>
<evidence type="ECO:0000313" key="8">
    <source>
        <dbReference type="EMBL" id="KAJ8897096.1"/>
    </source>
</evidence>
<evidence type="ECO:0000256" key="3">
    <source>
        <dbReference type="ARBA" id="ARBA00022722"/>
    </source>
</evidence>
<accession>A0ABQ9IL90</accession>
<dbReference type="InterPro" id="IPR050951">
    <property type="entry name" value="Retrovirus_Pol_polyprotein"/>
</dbReference>
<dbReference type="PANTHER" id="PTHR37984:SF5">
    <property type="entry name" value="PROTEIN NYNRIN-LIKE"/>
    <property type="match status" value="1"/>
</dbReference>
<dbReference type="Gene3D" id="3.30.70.270">
    <property type="match status" value="2"/>
</dbReference>
<dbReference type="InterPro" id="IPR043502">
    <property type="entry name" value="DNA/RNA_pol_sf"/>
</dbReference>